<dbReference type="GO" id="GO:0005506">
    <property type="term" value="F:iron ion binding"/>
    <property type="evidence" value="ECO:0007669"/>
    <property type="project" value="InterPro"/>
</dbReference>
<organism evidence="8">
    <name type="scientific">uncultured gamma proteobacterium EF100_93H11</name>
    <dbReference type="NCBI Taxonomy" id="710976"/>
    <lineage>
        <taxon>Bacteria</taxon>
        <taxon>Pseudomonadati</taxon>
        <taxon>Pseudomonadota</taxon>
        <taxon>Gammaproteobacteria</taxon>
        <taxon>environmental samples</taxon>
    </lineage>
</organism>
<name>E0Y1W3_9GAMM</name>
<dbReference type="PANTHER" id="PTHR40942:SF4">
    <property type="entry name" value="CYTOCHROME C5"/>
    <property type="match status" value="1"/>
</dbReference>
<evidence type="ECO:0000256" key="3">
    <source>
        <dbReference type="ARBA" id="ARBA00022723"/>
    </source>
</evidence>
<dbReference type="Pfam" id="PF13442">
    <property type="entry name" value="Cytochrome_CBB3"/>
    <property type="match status" value="1"/>
</dbReference>
<dbReference type="PRINTS" id="PR00607">
    <property type="entry name" value="CYTCHROMECIE"/>
</dbReference>
<dbReference type="GO" id="GO:0009055">
    <property type="term" value="F:electron transfer activity"/>
    <property type="evidence" value="ECO:0007669"/>
    <property type="project" value="InterPro"/>
</dbReference>
<dbReference type="InterPro" id="IPR009056">
    <property type="entry name" value="Cyt_c-like_dom"/>
</dbReference>
<keyword evidence="3 6" id="KW-0479">Metal-binding</keyword>
<protein>
    <submittedName>
        <fullName evidence="8">Cytochrome c5</fullName>
    </submittedName>
</protein>
<evidence type="ECO:0000313" key="8">
    <source>
        <dbReference type="EMBL" id="ADI20654.1"/>
    </source>
</evidence>
<sequence>MCVACHGAGVAGAPRVGDKGAWAERIDKGASTLYANAINGVQGSSGFMPAKGGNPALSDDEIKAVVDYMVAQSN</sequence>
<dbReference type="InterPro" id="IPR036909">
    <property type="entry name" value="Cyt_c-like_dom_sf"/>
</dbReference>
<dbReference type="PANTHER" id="PTHR40942">
    <property type="match status" value="1"/>
</dbReference>
<evidence type="ECO:0000256" key="6">
    <source>
        <dbReference type="PROSITE-ProRule" id="PRU00433"/>
    </source>
</evidence>
<evidence type="ECO:0000256" key="4">
    <source>
        <dbReference type="ARBA" id="ARBA00022982"/>
    </source>
</evidence>
<dbReference type="InterPro" id="IPR002323">
    <property type="entry name" value="Cyt_CIE"/>
</dbReference>
<dbReference type="EMBL" id="GU474945">
    <property type="protein sequence ID" value="ADI20654.1"/>
    <property type="molecule type" value="Genomic_DNA"/>
</dbReference>
<keyword evidence="1" id="KW-0813">Transport</keyword>
<evidence type="ECO:0000256" key="2">
    <source>
        <dbReference type="ARBA" id="ARBA00022617"/>
    </source>
</evidence>
<dbReference type="PROSITE" id="PS51007">
    <property type="entry name" value="CYTC"/>
    <property type="match status" value="1"/>
</dbReference>
<dbReference type="AlphaFoldDB" id="E0Y1W3"/>
<dbReference type="GO" id="GO:0020037">
    <property type="term" value="F:heme binding"/>
    <property type="evidence" value="ECO:0007669"/>
    <property type="project" value="InterPro"/>
</dbReference>
<feature type="domain" description="Cytochrome c" evidence="7">
    <location>
        <begin position="1"/>
        <end position="73"/>
    </location>
</feature>
<reference evidence="8" key="1">
    <citation type="journal article" date="2011" name="Environ. Microbiol.">
        <title>Time-series analyses of Monterey Bay coastal microbial picoplankton using a 'genome proxy' microarray.</title>
        <authorList>
            <person name="Rich V.I."/>
            <person name="Pham V.D."/>
            <person name="Eppley J."/>
            <person name="Shi Y."/>
            <person name="DeLong E.F."/>
        </authorList>
    </citation>
    <scope>NUCLEOTIDE SEQUENCE</scope>
</reference>
<evidence type="ECO:0000256" key="1">
    <source>
        <dbReference type="ARBA" id="ARBA00022448"/>
    </source>
</evidence>
<proteinExistence type="predicted"/>
<keyword evidence="2 6" id="KW-0349">Heme</keyword>
<keyword evidence="4" id="KW-0249">Electron transport</keyword>
<dbReference type="SUPFAM" id="SSF46626">
    <property type="entry name" value="Cytochrome c"/>
    <property type="match status" value="1"/>
</dbReference>
<accession>E0Y1W3</accession>
<evidence type="ECO:0000259" key="7">
    <source>
        <dbReference type="PROSITE" id="PS51007"/>
    </source>
</evidence>
<keyword evidence="5 6" id="KW-0408">Iron</keyword>
<evidence type="ECO:0000256" key="5">
    <source>
        <dbReference type="ARBA" id="ARBA00023004"/>
    </source>
</evidence>
<dbReference type="Gene3D" id="1.10.760.10">
    <property type="entry name" value="Cytochrome c-like domain"/>
    <property type="match status" value="1"/>
</dbReference>